<dbReference type="SMART" id="SM00708">
    <property type="entry name" value="PhBP"/>
    <property type="match status" value="1"/>
</dbReference>
<evidence type="ECO:0000256" key="4">
    <source>
        <dbReference type="SAM" id="SignalP"/>
    </source>
</evidence>
<dbReference type="PANTHER" id="PTHR21364:SF2">
    <property type="entry name" value="GENERAL ODORANT-BINDING PROTEIN 19A"/>
    <property type="match status" value="1"/>
</dbReference>
<evidence type="ECO:0000313" key="5">
    <source>
        <dbReference type="EMBL" id="ASA40289.1"/>
    </source>
</evidence>
<dbReference type="Gene3D" id="1.10.238.20">
    <property type="entry name" value="Pheromone/general odorant binding protein domain"/>
    <property type="match status" value="1"/>
</dbReference>
<dbReference type="Pfam" id="PF01395">
    <property type="entry name" value="PBP_GOBP"/>
    <property type="match status" value="1"/>
</dbReference>
<dbReference type="CDD" id="cd23992">
    <property type="entry name" value="PBP_GOBP"/>
    <property type="match status" value="1"/>
</dbReference>
<dbReference type="FunFam" id="1.10.238.20:FF:000001">
    <property type="entry name" value="General odorant-binding protein lush"/>
    <property type="match status" value="1"/>
</dbReference>
<evidence type="ECO:0000256" key="1">
    <source>
        <dbReference type="ARBA" id="ARBA00004613"/>
    </source>
</evidence>
<keyword evidence="4" id="KW-0732">Signal</keyword>
<dbReference type="InterPro" id="IPR036728">
    <property type="entry name" value="PBP_GOBP_sf"/>
</dbReference>
<dbReference type="GO" id="GO:0005576">
    <property type="term" value="C:extracellular region"/>
    <property type="evidence" value="ECO:0007669"/>
    <property type="project" value="UniProtKB-SubCell"/>
</dbReference>
<dbReference type="AlphaFoldDB" id="A0A2K5B1A0"/>
<accession>A0A2K5B1A0</accession>
<dbReference type="GO" id="GO:0007608">
    <property type="term" value="P:sensory perception of smell"/>
    <property type="evidence" value="ECO:0007669"/>
    <property type="project" value="UniProtKB-ARBA"/>
</dbReference>
<dbReference type="EMBL" id="KY391819">
    <property type="protein sequence ID" value="ASA40289.1"/>
    <property type="molecule type" value="mRNA"/>
</dbReference>
<sequence length="137" mass="15280">MKSFTFGLVLVVLGVCNAAEIPAEIKGMVAGLREKCHRETGVDIEHVDRTVDGYFHPSETLGCYFSCIFNAFDVLDNDGHVDWDKAITKLDAVESMKEHGMEMINACRTTTGKNPCDAAFNIVQCFHKTNPEKYFVI</sequence>
<evidence type="ECO:0000256" key="2">
    <source>
        <dbReference type="ARBA" id="ARBA00008098"/>
    </source>
</evidence>
<dbReference type="GO" id="GO:0005549">
    <property type="term" value="F:odorant binding"/>
    <property type="evidence" value="ECO:0007669"/>
    <property type="project" value="InterPro"/>
</dbReference>
<feature type="signal peptide" evidence="4">
    <location>
        <begin position="1"/>
        <end position="18"/>
    </location>
</feature>
<protein>
    <submittedName>
        <fullName evidence="5">PBP6</fullName>
    </submittedName>
</protein>
<evidence type="ECO:0000256" key="3">
    <source>
        <dbReference type="ARBA" id="ARBA00022525"/>
    </source>
</evidence>
<reference evidence="5" key="1">
    <citation type="submission" date="2016-12" db="EMBL/GenBank/DDBJ databases">
        <title>Identification and sex expression profile of odorant-binding proteins in the Trichogramma japonicum using RNA-seq.</title>
        <authorList>
            <person name="Wu J."/>
        </authorList>
    </citation>
    <scope>NUCLEOTIDE SEQUENCE</scope>
</reference>
<comment type="subcellular location">
    <subcellularLocation>
        <location evidence="1">Secreted</location>
    </subcellularLocation>
</comment>
<feature type="chain" id="PRO_5014429218" evidence="4">
    <location>
        <begin position="19"/>
        <end position="137"/>
    </location>
</feature>
<dbReference type="SUPFAM" id="SSF47565">
    <property type="entry name" value="Insect pheromone/odorant-binding proteins"/>
    <property type="match status" value="1"/>
</dbReference>
<organism evidence="5">
    <name type="scientific">Trichogramma japonicum</name>
    <dbReference type="NCBI Taxonomy" id="311206"/>
    <lineage>
        <taxon>Eukaryota</taxon>
        <taxon>Metazoa</taxon>
        <taxon>Ecdysozoa</taxon>
        <taxon>Arthropoda</taxon>
        <taxon>Hexapoda</taxon>
        <taxon>Insecta</taxon>
        <taxon>Pterygota</taxon>
        <taxon>Neoptera</taxon>
        <taxon>Endopterygota</taxon>
        <taxon>Hymenoptera</taxon>
        <taxon>Apocrita</taxon>
        <taxon>Proctotrupomorpha</taxon>
        <taxon>Chalcidoidea</taxon>
        <taxon>Trichogrammatidae</taxon>
        <taxon>Trichogramma</taxon>
    </lineage>
</organism>
<dbReference type="InterPro" id="IPR006170">
    <property type="entry name" value="PBP/GOBP"/>
</dbReference>
<keyword evidence="3" id="KW-0964">Secreted</keyword>
<comment type="similarity">
    <text evidence="2">Belongs to the PBP/GOBP family.</text>
</comment>
<proteinExistence type="evidence at transcript level"/>
<name>A0A2K5B1A0_9HYME</name>
<dbReference type="PANTHER" id="PTHR21364">
    <property type="entry name" value="GENERAL ODORANT-BINDING PROTEIN 19A"/>
    <property type="match status" value="1"/>
</dbReference>